<proteinExistence type="predicted"/>
<feature type="non-terminal residue" evidence="1">
    <location>
        <position position="356"/>
    </location>
</feature>
<dbReference type="AlphaFoldDB" id="A0A0F8WPC3"/>
<gene>
    <name evidence="1" type="ORF">LCGC14_3043790</name>
</gene>
<dbReference type="EMBL" id="LAZR01063949">
    <property type="protein sequence ID" value="KKK58503.1"/>
    <property type="molecule type" value="Genomic_DNA"/>
</dbReference>
<evidence type="ECO:0000313" key="1">
    <source>
        <dbReference type="EMBL" id="KKK58503.1"/>
    </source>
</evidence>
<feature type="non-terminal residue" evidence="1">
    <location>
        <position position="1"/>
    </location>
</feature>
<sequence length="356" mass="39992">DMHGMIKGRYKLGVAHIFPTNDEVGEFSKSRFKPLIANNKTFIGKYVKDQKGGTDTTSLKKVCSAFLYLRGARLSQKIGDSAESTSSKTAGFSVDKCVFDEVDYMDVDVIEKYKGRMGESPHKREVYLGNPSHEDFGIDLIFKQSDQRYWFRRCSCGHWTCAEKSFPECVKIRSDGTGYIGCDKCGKELPMWAGEGSAEWVADFPEKTKFMSGYMGSQLMSPRVDPAEILEDYVNPPFGNLADVYRLRLGRAYSAREDKLRITDVLANCGNDSQATKHSGPCAMGVDVGKEYHATIIGIKTGRERYEIIKTCKAKGFQEVTDLARRYNVKSDVADIGPYYEAARKYQKNSGHKTFL</sequence>
<reference evidence="1" key="1">
    <citation type="journal article" date="2015" name="Nature">
        <title>Complex archaea that bridge the gap between prokaryotes and eukaryotes.</title>
        <authorList>
            <person name="Spang A."/>
            <person name="Saw J.H."/>
            <person name="Jorgensen S.L."/>
            <person name="Zaremba-Niedzwiedzka K."/>
            <person name="Martijn J."/>
            <person name="Lind A.E."/>
            <person name="van Eijk R."/>
            <person name="Schleper C."/>
            <person name="Guy L."/>
            <person name="Ettema T.J."/>
        </authorList>
    </citation>
    <scope>NUCLEOTIDE SEQUENCE</scope>
</reference>
<comment type="caution">
    <text evidence="1">The sequence shown here is derived from an EMBL/GenBank/DDBJ whole genome shotgun (WGS) entry which is preliminary data.</text>
</comment>
<protein>
    <submittedName>
        <fullName evidence="1">Uncharacterized protein</fullName>
    </submittedName>
</protein>
<organism evidence="1">
    <name type="scientific">marine sediment metagenome</name>
    <dbReference type="NCBI Taxonomy" id="412755"/>
    <lineage>
        <taxon>unclassified sequences</taxon>
        <taxon>metagenomes</taxon>
        <taxon>ecological metagenomes</taxon>
    </lineage>
</organism>
<name>A0A0F8WPC3_9ZZZZ</name>
<accession>A0A0F8WPC3</accession>